<evidence type="ECO:0000256" key="1">
    <source>
        <dbReference type="ARBA" id="ARBA00022763"/>
    </source>
</evidence>
<dbReference type="InterPro" id="IPR036217">
    <property type="entry name" value="MethylDNA_cys_MeTrfase_DNAb"/>
</dbReference>
<gene>
    <name evidence="4" type="ORF">GSY69_12645</name>
</gene>
<dbReference type="Pfam" id="PF01035">
    <property type="entry name" value="DNA_binding_1"/>
    <property type="match status" value="1"/>
</dbReference>
<dbReference type="GO" id="GO:0032259">
    <property type="term" value="P:methylation"/>
    <property type="evidence" value="ECO:0007669"/>
    <property type="project" value="UniProtKB-KW"/>
</dbReference>
<accession>A0A6N9HAG5</accession>
<dbReference type="InterPro" id="IPR014048">
    <property type="entry name" value="MethylDNA_cys_MeTrfase_DNA-bd"/>
</dbReference>
<evidence type="ECO:0000259" key="3">
    <source>
        <dbReference type="Pfam" id="PF01035"/>
    </source>
</evidence>
<keyword evidence="5" id="KW-1185">Reference proteome</keyword>
<protein>
    <submittedName>
        <fullName evidence="4">Cysteine methyltransferase</fullName>
    </submittedName>
</protein>
<evidence type="ECO:0000313" key="4">
    <source>
        <dbReference type="EMBL" id="MYM20786.1"/>
    </source>
</evidence>
<dbReference type="EMBL" id="WWEQ01000077">
    <property type="protein sequence ID" value="MYM20786.1"/>
    <property type="molecule type" value="Genomic_DNA"/>
</dbReference>
<keyword evidence="4" id="KW-0489">Methyltransferase</keyword>
<dbReference type="SUPFAM" id="SSF46767">
    <property type="entry name" value="Methylated DNA-protein cysteine methyltransferase, C-terminal domain"/>
    <property type="match status" value="1"/>
</dbReference>
<keyword evidence="4" id="KW-0808">Transferase</keyword>
<keyword evidence="1" id="KW-0227">DNA damage</keyword>
<reference evidence="4 5" key="1">
    <citation type="submission" date="2020-01" db="EMBL/GenBank/DDBJ databases">
        <authorList>
            <person name="Deng T."/>
        </authorList>
    </citation>
    <scope>NUCLEOTIDE SEQUENCE [LARGE SCALE GENOMIC DNA]</scope>
    <source>
        <strain evidence="4 5">5221</strain>
    </source>
</reference>
<dbReference type="AlphaFoldDB" id="A0A6N9HAG5"/>
<comment type="caution">
    <text evidence="4">The sequence shown here is derived from an EMBL/GenBank/DDBJ whole genome shotgun (WGS) entry which is preliminary data.</text>
</comment>
<feature type="region of interest" description="Disordered" evidence="2">
    <location>
        <begin position="112"/>
        <end position="131"/>
    </location>
</feature>
<evidence type="ECO:0000313" key="5">
    <source>
        <dbReference type="Proteomes" id="UP000469215"/>
    </source>
</evidence>
<proteinExistence type="predicted"/>
<dbReference type="Proteomes" id="UP000469215">
    <property type="component" value="Unassembled WGS sequence"/>
</dbReference>
<dbReference type="GO" id="GO:0006281">
    <property type="term" value="P:DNA repair"/>
    <property type="evidence" value="ECO:0007669"/>
    <property type="project" value="InterPro"/>
</dbReference>
<organism evidence="4 5">
    <name type="scientific">Brevibacterium rongguiense</name>
    <dbReference type="NCBI Taxonomy" id="2695267"/>
    <lineage>
        <taxon>Bacteria</taxon>
        <taxon>Bacillati</taxon>
        <taxon>Actinomycetota</taxon>
        <taxon>Actinomycetes</taxon>
        <taxon>Micrococcales</taxon>
        <taxon>Brevibacteriaceae</taxon>
        <taxon>Brevibacterium</taxon>
    </lineage>
</organism>
<sequence>MDDLRVERVLRCVECVPPGRAAPYSMIGRITGESARAVGRVMSLYGSNVAWWRVTNVAGALPPQLLARAGAHWDAEALPHTAAGADLARCLADEDELRARWAARVRGLAEGECAGDSAPGAAAGTSGVPVD</sequence>
<dbReference type="RefSeq" id="WP_160954198.1">
    <property type="nucleotide sequence ID" value="NZ_WWEQ01000077.1"/>
</dbReference>
<name>A0A6N9HAG5_9MICO</name>
<dbReference type="Gene3D" id="1.10.10.10">
    <property type="entry name" value="Winged helix-like DNA-binding domain superfamily/Winged helix DNA-binding domain"/>
    <property type="match status" value="1"/>
</dbReference>
<evidence type="ECO:0000256" key="2">
    <source>
        <dbReference type="SAM" id="MobiDB-lite"/>
    </source>
</evidence>
<feature type="domain" description="Methylated-DNA-[protein]-cysteine S-methyltransferase DNA binding" evidence="3">
    <location>
        <begin position="7"/>
        <end position="71"/>
    </location>
</feature>
<dbReference type="InterPro" id="IPR036388">
    <property type="entry name" value="WH-like_DNA-bd_sf"/>
</dbReference>
<dbReference type="GO" id="GO:0008168">
    <property type="term" value="F:methyltransferase activity"/>
    <property type="evidence" value="ECO:0007669"/>
    <property type="project" value="UniProtKB-KW"/>
</dbReference>